<sequence length="295" mass="35533">MTSGYPTLPVSQAAITNTACYSFLQQGDFSFLSNKFHLLLDDFQGRVARRLWDVNGRPNYEDNRYFITPFYITQLHNFTIQTSQHLAPSYEMYSGIFDSVHNFETWVRTGSKTCRVGFPYHGYKKLTFSIPYHYEHPTEFSYLCNSTPIIINAYVWRRDEMLTWPEIQEYFRTQSIPIRYRTNKEPWTPRQFISYTAPFKPFGPTAKYLMHKSTGLEVFMDNPSSLYEQIVAKWWWWDDLRERWSLPTQEFHKLVQQEMNWWIPDGELYAEFFHRYIPRDFDQTLDNLKTLYYSP</sequence>
<keyword evidence="2" id="KW-1185">Reference proteome</keyword>
<protein>
    <submittedName>
        <fullName evidence="1">Uncharacterized protein</fullName>
    </submittedName>
</protein>
<evidence type="ECO:0000313" key="2">
    <source>
        <dbReference type="Proteomes" id="UP001383192"/>
    </source>
</evidence>
<dbReference type="EMBL" id="JAYKXP010000120">
    <property type="protein sequence ID" value="KAK7024581.1"/>
    <property type="molecule type" value="Genomic_DNA"/>
</dbReference>
<comment type="caution">
    <text evidence="1">The sequence shown here is derived from an EMBL/GenBank/DDBJ whole genome shotgun (WGS) entry which is preliminary data.</text>
</comment>
<dbReference type="AlphaFoldDB" id="A0AAW0BGZ1"/>
<proteinExistence type="predicted"/>
<accession>A0AAW0BGZ1</accession>
<organism evidence="1 2">
    <name type="scientific">Paramarasmius palmivorus</name>
    <dbReference type="NCBI Taxonomy" id="297713"/>
    <lineage>
        <taxon>Eukaryota</taxon>
        <taxon>Fungi</taxon>
        <taxon>Dikarya</taxon>
        <taxon>Basidiomycota</taxon>
        <taxon>Agaricomycotina</taxon>
        <taxon>Agaricomycetes</taxon>
        <taxon>Agaricomycetidae</taxon>
        <taxon>Agaricales</taxon>
        <taxon>Marasmiineae</taxon>
        <taxon>Marasmiaceae</taxon>
        <taxon>Paramarasmius</taxon>
    </lineage>
</organism>
<dbReference type="Proteomes" id="UP001383192">
    <property type="component" value="Unassembled WGS sequence"/>
</dbReference>
<name>A0AAW0BGZ1_9AGAR</name>
<reference evidence="1 2" key="1">
    <citation type="submission" date="2024-01" db="EMBL/GenBank/DDBJ databases">
        <title>A draft genome for a cacao thread blight-causing isolate of Paramarasmius palmivorus.</title>
        <authorList>
            <person name="Baruah I.K."/>
            <person name="Bukari Y."/>
            <person name="Amoako-Attah I."/>
            <person name="Meinhardt L.W."/>
            <person name="Bailey B.A."/>
            <person name="Cohen S.P."/>
        </authorList>
    </citation>
    <scope>NUCLEOTIDE SEQUENCE [LARGE SCALE GENOMIC DNA]</scope>
    <source>
        <strain evidence="1 2">GH-12</strain>
    </source>
</reference>
<evidence type="ECO:0000313" key="1">
    <source>
        <dbReference type="EMBL" id="KAK7024581.1"/>
    </source>
</evidence>
<gene>
    <name evidence="1" type="ORF">VNI00_016186</name>
</gene>